<dbReference type="EMBL" id="CP069024">
    <property type="protein sequence ID" value="QRC92518.1"/>
    <property type="molecule type" value="Genomic_DNA"/>
</dbReference>
<reference evidence="2" key="1">
    <citation type="journal article" date="2021" name="BMC Genomics">
        <title>Chromosome-level genome assembly and manually-curated proteome of model necrotroph Parastagonospora nodorum Sn15 reveals a genome-wide trove of candidate effector homologs, and redundancy of virulence-related functions within an accessory chromosome.</title>
        <authorList>
            <person name="Bertazzoni S."/>
            <person name="Jones D.A.B."/>
            <person name="Phan H.T."/>
            <person name="Tan K.-C."/>
            <person name="Hane J.K."/>
        </authorList>
    </citation>
    <scope>NUCLEOTIDE SEQUENCE [LARGE SCALE GENOMIC DNA]</scope>
    <source>
        <strain evidence="2">SN15 / ATCC MYA-4574 / FGSC 10173)</strain>
    </source>
</reference>
<name>A0A7U2HVS6_PHANO</name>
<dbReference type="AlphaFoldDB" id="A0A7U2HVS6"/>
<sequence>MPKVATSRPGEMIIASLRGEILRLQTVYRIGADLVASDTDIGILSLALLQCPLHIYSIFALRASNERYLDGGVSGSDWGFGQTVAMVLLGANFLSIADGITGYIEEIEAQKLVKKVQSSLEEVSVVGSLVPS</sequence>
<accession>A0A7U2HVS6</accession>
<organism evidence="1 2">
    <name type="scientific">Phaeosphaeria nodorum (strain SN15 / ATCC MYA-4574 / FGSC 10173)</name>
    <name type="common">Glume blotch fungus</name>
    <name type="synonym">Parastagonospora nodorum</name>
    <dbReference type="NCBI Taxonomy" id="321614"/>
    <lineage>
        <taxon>Eukaryota</taxon>
        <taxon>Fungi</taxon>
        <taxon>Dikarya</taxon>
        <taxon>Ascomycota</taxon>
        <taxon>Pezizomycotina</taxon>
        <taxon>Dothideomycetes</taxon>
        <taxon>Pleosporomycetidae</taxon>
        <taxon>Pleosporales</taxon>
        <taxon>Pleosporineae</taxon>
        <taxon>Phaeosphaeriaceae</taxon>
        <taxon>Parastagonospora</taxon>
    </lineage>
</organism>
<gene>
    <name evidence="1" type="ORF">JI435_428340</name>
</gene>
<protein>
    <submittedName>
        <fullName evidence="1">Uncharacterized protein</fullName>
    </submittedName>
</protein>
<keyword evidence="2" id="KW-1185">Reference proteome</keyword>
<proteinExistence type="predicted"/>
<dbReference type="VEuPathDB" id="FungiDB:JI435_428340"/>
<dbReference type="OrthoDB" id="5427664at2759"/>
<evidence type="ECO:0000313" key="2">
    <source>
        <dbReference type="Proteomes" id="UP000663193"/>
    </source>
</evidence>
<dbReference type="Proteomes" id="UP000663193">
    <property type="component" value="Chromosome 2"/>
</dbReference>
<evidence type="ECO:0000313" key="1">
    <source>
        <dbReference type="EMBL" id="QRC92518.1"/>
    </source>
</evidence>